<feature type="compositionally biased region" description="Polar residues" evidence="1">
    <location>
        <begin position="100"/>
        <end position="113"/>
    </location>
</feature>
<feature type="region of interest" description="Disordered" evidence="1">
    <location>
        <begin position="67"/>
        <end position="132"/>
    </location>
</feature>
<dbReference type="AlphaFoldDB" id="A0AAD9EKA8"/>
<accession>A0AAD9EKA8</accession>
<reference evidence="2" key="1">
    <citation type="submission" date="2023-01" db="EMBL/GenBank/DDBJ databases">
        <title>Colletotrichum chrysophilum M932 genome sequence.</title>
        <authorList>
            <person name="Baroncelli R."/>
        </authorList>
    </citation>
    <scope>NUCLEOTIDE SEQUENCE</scope>
    <source>
        <strain evidence="2">M932</strain>
    </source>
</reference>
<dbReference type="EMBL" id="JAQOWY010000116">
    <property type="protein sequence ID" value="KAK1850562.1"/>
    <property type="molecule type" value="Genomic_DNA"/>
</dbReference>
<organism evidence="2 3">
    <name type="scientific">Colletotrichum chrysophilum</name>
    <dbReference type="NCBI Taxonomy" id="1836956"/>
    <lineage>
        <taxon>Eukaryota</taxon>
        <taxon>Fungi</taxon>
        <taxon>Dikarya</taxon>
        <taxon>Ascomycota</taxon>
        <taxon>Pezizomycotina</taxon>
        <taxon>Sordariomycetes</taxon>
        <taxon>Hypocreomycetidae</taxon>
        <taxon>Glomerellales</taxon>
        <taxon>Glomerellaceae</taxon>
        <taxon>Colletotrichum</taxon>
        <taxon>Colletotrichum gloeosporioides species complex</taxon>
    </lineage>
</organism>
<protein>
    <recommendedName>
        <fullName evidence="4">Serine protease</fullName>
    </recommendedName>
</protein>
<gene>
    <name evidence="2" type="ORF">CCHR01_06805</name>
</gene>
<evidence type="ECO:0000256" key="1">
    <source>
        <dbReference type="SAM" id="MobiDB-lite"/>
    </source>
</evidence>
<keyword evidence="3" id="KW-1185">Reference proteome</keyword>
<proteinExistence type="predicted"/>
<evidence type="ECO:0000313" key="2">
    <source>
        <dbReference type="EMBL" id="KAK1850562.1"/>
    </source>
</evidence>
<comment type="caution">
    <text evidence="2">The sequence shown here is derived from an EMBL/GenBank/DDBJ whole genome shotgun (WGS) entry which is preliminary data.</text>
</comment>
<sequence length="723" mass="80605">MSLHFTDKLASLKRLIHKLRSKSRKRHNEFSEKENYNVRHGKCSAPSRKDIYRKDLNVGDRERVWGGEDAEDIQHTISRHPELTAIPPSPERVGPGFSAKQEQLNNEAQQQDLSPPPPPQRRSTRSKTWESVKSVSVSSIRSVATVAQKALVCMPRLTRSESHIPPQFIRNSVVPRAEPESQPEEITEEENDQLSHEVSHNSFAKSKHPTFPLDKSTMSDSTELATIRAKLKERERTSEYFNQIWEDEALPRLKETMVKGNITDYNISIQADYSEYGVLRIVEVVTRKRLPDNTNQELRRNVSKIFTPERSLHVTISFTIGVVKRTSGTEEPYASPGNARYHSPLMVGDSVGFEKGEYAATIGPAIKWGDRTGCLVNFHLFYGAPGVNEEQEAPECHLVHPAGIDCPTGTIPVRIAKIGAHSGYRMYRTQRASRSFQEFAPKVPPDERRVETDWAFCDLEGEGLLLQNCIRYAPDGREVEPHSSPMSDTMSISPKLRMVRCTGRSSGFRYAVVCETPIIVQQGPDQPTTREWYLENAPGLLAVEKWNAGGIGIPGDSGAAIIDDETRAFIGHVWGRNHYEEDAPTGPRLAYFSHAMDIFDDFESRYPAMGRPRLRTDTDTTSSAPMQPVAGGRDPSNRVTFVDGEVPRRSKAGLPISVVKLLGRSLSQNSLAHSISSSSGTTFTEEGITLEIEATGKDIGDFQSPGNSTRSISLRGSDDGLRT</sequence>
<dbReference type="Proteomes" id="UP001243330">
    <property type="component" value="Unassembled WGS sequence"/>
</dbReference>
<name>A0AAD9EKA8_9PEZI</name>
<feature type="region of interest" description="Disordered" evidence="1">
    <location>
        <begin position="697"/>
        <end position="723"/>
    </location>
</feature>
<feature type="compositionally biased region" description="Polar residues" evidence="1">
    <location>
        <begin position="704"/>
        <end position="714"/>
    </location>
</feature>
<feature type="region of interest" description="Disordered" evidence="1">
    <location>
        <begin position="609"/>
        <end position="637"/>
    </location>
</feature>
<evidence type="ECO:0008006" key="4">
    <source>
        <dbReference type="Google" id="ProtNLM"/>
    </source>
</evidence>
<evidence type="ECO:0000313" key="3">
    <source>
        <dbReference type="Proteomes" id="UP001243330"/>
    </source>
</evidence>